<accession>A0A368GE90</accession>
<feature type="domain" description="Cadherin" evidence="6">
    <location>
        <begin position="322"/>
        <end position="431"/>
    </location>
</feature>
<evidence type="ECO:0000256" key="3">
    <source>
        <dbReference type="ARBA" id="ARBA00022989"/>
    </source>
</evidence>
<dbReference type="GO" id="GO:0005509">
    <property type="term" value="F:calcium ion binding"/>
    <property type="evidence" value="ECO:0007669"/>
    <property type="project" value="UniProtKB-UniRule"/>
</dbReference>
<feature type="domain" description="Cadherin" evidence="6">
    <location>
        <begin position="77"/>
        <end position="150"/>
    </location>
</feature>
<dbReference type="SMART" id="SM00112">
    <property type="entry name" value="CA"/>
    <property type="match status" value="6"/>
</dbReference>
<feature type="domain" description="Cadherin" evidence="6">
    <location>
        <begin position="538"/>
        <end position="642"/>
    </location>
</feature>
<dbReference type="Gene3D" id="2.60.40.60">
    <property type="entry name" value="Cadherins"/>
    <property type="match status" value="6"/>
</dbReference>
<dbReference type="Proteomes" id="UP000252519">
    <property type="component" value="Unassembled WGS sequence"/>
</dbReference>
<organism evidence="7 8">
    <name type="scientific">Ancylostoma caninum</name>
    <name type="common">Dog hookworm</name>
    <dbReference type="NCBI Taxonomy" id="29170"/>
    <lineage>
        <taxon>Eukaryota</taxon>
        <taxon>Metazoa</taxon>
        <taxon>Ecdysozoa</taxon>
        <taxon>Nematoda</taxon>
        <taxon>Chromadorea</taxon>
        <taxon>Rhabditida</taxon>
        <taxon>Rhabditina</taxon>
        <taxon>Rhabditomorpha</taxon>
        <taxon>Strongyloidea</taxon>
        <taxon>Ancylostomatidae</taxon>
        <taxon>Ancylostomatinae</taxon>
        <taxon>Ancylostoma</taxon>
    </lineage>
</organism>
<dbReference type="STRING" id="29170.A0A368GE90"/>
<keyword evidence="1" id="KW-0812">Transmembrane</keyword>
<evidence type="ECO:0000313" key="7">
    <source>
        <dbReference type="EMBL" id="RCN42723.1"/>
    </source>
</evidence>
<proteinExistence type="predicted"/>
<gene>
    <name evidence="7" type="ORF">ANCCAN_11270</name>
</gene>
<dbReference type="CDD" id="cd11304">
    <property type="entry name" value="Cadherin_repeat"/>
    <property type="match status" value="6"/>
</dbReference>
<evidence type="ECO:0000256" key="5">
    <source>
        <dbReference type="PROSITE-ProRule" id="PRU00043"/>
    </source>
</evidence>
<comment type="caution">
    <text evidence="7">The sequence shown here is derived from an EMBL/GenBank/DDBJ whole genome shotgun (WGS) entry which is preliminary data.</text>
</comment>
<keyword evidence="3" id="KW-0472">Membrane</keyword>
<feature type="domain" description="Cadherin" evidence="6">
    <location>
        <begin position="765"/>
        <end position="870"/>
    </location>
</feature>
<dbReference type="GO" id="GO:0007156">
    <property type="term" value="P:homophilic cell adhesion via plasma membrane adhesion molecules"/>
    <property type="evidence" value="ECO:0007669"/>
    <property type="project" value="InterPro"/>
</dbReference>
<reference evidence="7 8" key="1">
    <citation type="submission" date="2014-10" db="EMBL/GenBank/DDBJ databases">
        <title>Draft genome of the hookworm Ancylostoma caninum.</title>
        <authorList>
            <person name="Mitreva M."/>
        </authorList>
    </citation>
    <scope>NUCLEOTIDE SEQUENCE [LARGE SCALE GENOMIC DNA]</scope>
    <source>
        <strain evidence="7 8">Baltimore</strain>
    </source>
</reference>
<dbReference type="PANTHER" id="PTHR24026">
    <property type="entry name" value="FAT ATYPICAL CADHERIN-RELATED"/>
    <property type="match status" value="1"/>
</dbReference>
<feature type="domain" description="Cadherin" evidence="6">
    <location>
        <begin position="652"/>
        <end position="764"/>
    </location>
</feature>
<keyword evidence="4" id="KW-0325">Glycoprotein</keyword>
<sequence length="895" mass="101064">MYLIALKEDYFLLVMSFPHTSFNWRNPPSIAILFQDHYDFLIKATCRQKEAGNLEATAKVRLTITDRNDAMPIFTLEADQYEATISDQLAPFSDVIRVEASDADEGINGQIYYSLVNRSADFTVDPITGWIRSLRHLRSGVYNLKVRSEDRTSRLLYSDPDQIQPAWMKDVVVSAVMFRFFICSLFARRDLRRQIPFVFTAKLYNVSLEENTPGTEFARSSDHVRIGVPLPHSDATVKFKIVEGDRQHHFKAHSRQVGDFVFLRIRQKDRMDTPLNRELKDHYDFLIKATCRQKEAGNLEATAKVRLTITDRNDAMPIFTLEADQYEATISDQLAPFSDVIRVEASDADEGINGQIYYSLVNRSADFTVDPITGWIRSLRHLRSGVYNLKVRSEDRTSRLLYSDPDQIQPAWMKDVVITVTETKRRHLKLLVANKLINGYRSDIEQLAAVIRVDIPPNEAAQGGPIHLDVVEDDLKHWFSLRESGNLEWQLYTVPGRLIPQQTNVTISAGQEHPSSGMVNTTANIKIEVGEPHSIVFEEATASFNVNESAPLGYIIGRVSASAMYKKDERSIRYYLEMRENTTVPFEVSEKSGIIRLSQELDYETQREYSFNILAKLAGFGGQTSIVVTVHVKDSNDHSPIWAAKWIRQGPVAVPSDAAVGTVFLKVDALDLDSGDNSRIGYKLSSDSQVPFSVDFETGEISLANSLKKGENEWNLSIWAVDAGRPLPRSTFLNLVFYRNGTKVPAKPKPVVGTEPSNNHAPLFDEFSGPIEIREDIEIGTAVAVISASDNDVGYGGLVRFSMWDDYFTIEPETGVIRVAGDLTELLRPGVTVLNRDVEITASDEGSPRKSSKKTVKIRIEDVNNHAPQFQEVCLLKIFFGIWFFPTFRIVVTFF</sequence>
<evidence type="ECO:0000256" key="1">
    <source>
        <dbReference type="ARBA" id="ARBA00022692"/>
    </source>
</evidence>
<evidence type="ECO:0000256" key="2">
    <source>
        <dbReference type="ARBA" id="ARBA00022889"/>
    </source>
</evidence>
<dbReference type="FunFam" id="2.60.40.60:FF:000064">
    <property type="entry name" value="FAT atypical cadherin 1"/>
    <property type="match status" value="1"/>
</dbReference>
<dbReference type="AlphaFoldDB" id="A0A368GE90"/>
<dbReference type="SUPFAM" id="SSF49313">
    <property type="entry name" value="Cadherin-like"/>
    <property type="match status" value="6"/>
</dbReference>
<evidence type="ECO:0000256" key="4">
    <source>
        <dbReference type="ARBA" id="ARBA00023180"/>
    </source>
</evidence>
<feature type="domain" description="Cadherin" evidence="6">
    <location>
        <begin position="200"/>
        <end position="319"/>
    </location>
</feature>
<dbReference type="PRINTS" id="PR00205">
    <property type="entry name" value="CADHERIN"/>
</dbReference>
<dbReference type="InterPro" id="IPR002126">
    <property type="entry name" value="Cadherin-like_dom"/>
</dbReference>
<dbReference type="Pfam" id="PF00028">
    <property type="entry name" value="Cadherin"/>
    <property type="match status" value="4"/>
</dbReference>
<dbReference type="GO" id="GO:0005886">
    <property type="term" value="C:plasma membrane"/>
    <property type="evidence" value="ECO:0007669"/>
    <property type="project" value="UniProtKB-SubCell"/>
</dbReference>
<protein>
    <submittedName>
        <fullName evidence="7">Cadherin domain protein</fullName>
    </submittedName>
</protein>
<dbReference type="OrthoDB" id="5855789at2759"/>
<evidence type="ECO:0000313" key="8">
    <source>
        <dbReference type="Proteomes" id="UP000252519"/>
    </source>
</evidence>
<keyword evidence="3" id="KW-1133">Transmembrane helix</keyword>
<keyword evidence="5" id="KW-0106">Calcium</keyword>
<keyword evidence="2" id="KW-0130">Cell adhesion</keyword>
<dbReference type="EMBL" id="JOJR01000181">
    <property type="protein sequence ID" value="RCN42723.1"/>
    <property type="molecule type" value="Genomic_DNA"/>
</dbReference>
<dbReference type="PANTHER" id="PTHR24026:SF136">
    <property type="entry name" value="PROTOCADHERIN-23"/>
    <property type="match status" value="1"/>
</dbReference>
<dbReference type="InterPro" id="IPR015919">
    <property type="entry name" value="Cadherin-like_sf"/>
</dbReference>
<name>A0A368GE90_ANCCA</name>
<keyword evidence="8" id="KW-1185">Reference proteome</keyword>
<dbReference type="PROSITE" id="PS50268">
    <property type="entry name" value="CADHERIN_2"/>
    <property type="match status" value="6"/>
</dbReference>
<evidence type="ECO:0000259" key="6">
    <source>
        <dbReference type="PROSITE" id="PS50268"/>
    </source>
</evidence>